<keyword evidence="2" id="KW-1185">Reference proteome</keyword>
<protein>
    <submittedName>
        <fullName evidence="1">Uncharacterized protein</fullName>
    </submittedName>
</protein>
<reference evidence="1 2" key="1">
    <citation type="journal article" date="2016" name="Mol. Biol. Evol.">
        <title>Comparative Genomics of Early-Diverging Mushroom-Forming Fungi Provides Insights into the Origins of Lignocellulose Decay Capabilities.</title>
        <authorList>
            <person name="Nagy L.G."/>
            <person name="Riley R."/>
            <person name="Tritt A."/>
            <person name="Adam C."/>
            <person name="Daum C."/>
            <person name="Floudas D."/>
            <person name="Sun H."/>
            <person name="Yadav J.S."/>
            <person name="Pangilinan J."/>
            <person name="Larsson K.H."/>
            <person name="Matsuura K."/>
            <person name="Barry K."/>
            <person name="Labutti K."/>
            <person name="Kuo R."/>
            <person name="Ohm R.A."/>
            <person name="Bhattacharya S.S."/>
            <person name="Shirouzu T."/>
            <person name="Yoshinaga Y."/>
            <person name="Martin F.M."/>
            <person name="Grigoriev I.V."/>
            <person name="Hibbett D.S."/>
        </authorList>
    </citation>
    <scope>NUCLEOTIDE SEQUENCE [LARGE SCALE GENOMIC DNA]</scope>
    <source>
        <strain evidence="1 2">HHB9708</strain>
    </source>
</reference>
<gene>
    <name evidence="1" type="ORF">SISNIDRAFT_488139</name>
</gene>
<dbReference type="AlphaFoldDB" id="A0A164RHH0"/>
<name>A0A164RHH0_9AGAM</name>
<dbReference type="OrthoDB" id="2553626at2759"/>
<accession>A0A164RHH0</accession>
<proteinExistence type="predicted"/>
<sequence length="186" mass="21121">MSTQQLNRPVALHHSALSAQEFSAFIPDIFDVFDCELPSTQHYLCVLEVDLIHKSLNTLEMRGWLKGRHRGALRITDLDMILEMVENLVHPGDGLRVNHIFAVFRLIAHCLDPMPKLMDKEFVWIPSHPTPSLWPPHIVASGFPLDDPAAHIPCAIETPRAPPPKAEQQIQVIRRLTRGNPYPEPR</sequence>
<dbReference type="EMBL" id="KV419420">
    <property type="protein sequence ID" value="KZS90561.1"/>
    <property type="molecule type" value="Genomic_DNA"/>
</dbReference>
<organism evidence="1 2">
    <name type="scientific">Sistotremastrum niveocremeum HHB9708</name>
    <dbReference type="NCBI Taxonomy" id="1314777"/>
    <lineage>
        <taxon>Eukaryota</taxon>
        <taxon>Fungi</taxon>
        <taxon>Dikarya</taxon>
        <taxon>Basidiomycota</taxon>
        <taxon>Agaricomycotina</taxon>
        <taxon>Agaricomycetes</taxon>
        <taxon>Sistotremastrales</taxon>
        <taxon>Sistotremastraceae</taxon>
        <taxon>Sertulicium</taxon>
        <taxon>Sertulicium niveocremeum</taxon>
    </lineage>
</organism>
<dbReference type="Proteomes" id="UP000076722">
    <property type="component" value="Unassembled WGS sequence"/>
</dbReference>
<evidence type="ECO:0000313" key="1">
    <source>
        <dbReference type="EMBL" id="KZS90561.1"/>
    </source>
</evidence>
<evidence type="ECO:0000313" key="2">
    <source>
        <dbReference type="Proteomes" id="UP000076722"/>
    </source>
</evidence>